<reference evidence="3 4" key="1">
    <citation type="submission" date="2019-06" db="EMBL/GenBank/DDBJ databases">
        <title>Whole genome shotgun sequence of Streptomyces gardneri NBRC 12865.</title>
        <authorList>
            <person name="Hosoyama A."/>
            <person name="Uohara A."/>
            <person name="Ohji S."/>
            <person name="Ichikawa N."/>
        </authorList>
    </citation>
    <scope>NUCLEOTIDE SEQUENCE [LARGE SCALE GENOMIC DNA]</scope>
    <source>
        <strain evidence="3 4">NBRC 12865</strain>
    </source>
</reference>
<dbReference type="InterPro" id="IPR006091">
    <property type="entry name" value="Acyl-CoA_Oxase/DH_mid-dom"/>
</dbReference>
<dbReference type="GO" id="GO:0003995">
    <property type="term" value="F:acyl-CoA dehydrogenase activity"/>
    <property type="evidence" value="ECO:0007669"/>
    <property type="project" value="TreeGrafter"/>
</dbReference>
<dbReference type="InterPro" id="IPR036250">
    <property type="entry name" value="AcylCo_DH-like_C"/>
</dbReference>
<protein>
    <submittedName>
        <fullName evidence="3">Acyl-CoA dehydrogenase</fullName>
    </submittedName>
</protein>
<organism evidence="3 4">
    <name type="scientific">Streptomyces gardneri</name>
    <dbReference type="NCBI Taxonomy" id="66892"/>
    <lineage>
        <taxon>Bacteria</taxon>
        <taxon>Bacillati</taxon>
        <taxon>Actinomycetota</taxon>
        <taxon>Actinomycetes</taxon>
        <taxon>Kitasatosporales</taxon>
        <taxon>Streptomycetaceae</taxon>
        <taxon>Streptomyces</taxon>
    </lineage>
</organism>
<keyword evidence="4" id="KW-1185">Reference proteome</keyword>
<dbReference type="Gene3D" id="1.20.140.10">
    <property type="entry name" value="Butyryl-CoA Dehydrogenase, subunit A, domain 3"/>
    <property type="match status" value="1"/>
</dbReference>
<dbReference type="PANTHER" id="PTHR43884">
    <property type="entry name" value="ACYL-COA DEHYDROGENASE"/>
    <property type="match status" value="1"/>
</dbReference>
<dbReference type="Pfam" id="PF02770">
    <property type="entry name" value="Acyl-CoA_dh_M"/>
    <property type="match status" value="1"/>
</dbReference>
<accession>A0A4Y3RUE6</accession>
<dbReference type="SUPFAM" id="SSF47203">
    <property type="entry name" value="Acyl-CoA dehydrogenase C-terminal domain-like"/>
    <property type="match status" value="1"/>
</dbReference>
<keyword evidence="1" id="KW-0285">Flavoprotein</keyword>
<dbReference type="Gene3D" id="2.40.110.10">
    <property type="entry name" value="Butyryl-CoA Dehydrogenase, subunit A, domain 2"/>
    <property type="match status" value="1"/>
</dbReference>
<dbReference type="InterPro" id="IPR046373">
    <property type="entry name" value="Acyl-CoA_Oxase/DH_mid-dom_sf"/>
</dbReference>
<dbReference type="RefSeq" id="WP_141301187.1">
    <property type="nucleotide sequence ID" value="NZ_BJMN01000051.1"/>
</dbReference>
<dbReference type="GO" id="GO:0050660">
    <property type="term" value="F:flavin adenine dinucleotide binding"/>
    <property type="evidence" value="ECO:0007669"/>
    <property type="project" value="InterPro"/>
</dbReference>
<dbReference type="Proteomes" id="UP000315226">
    <property type="component" value="Unassembled WGS sequence"/>
</dbReference>
<sequence length="591" mass="61458">MGTLGGAGPAAPAGAATPAAGPAVPVGARIDAVEAALGDPRDPANPVGWAAVLAADEERVPPPAGVALYDRLGLNAEFVPASLGGRLRGTDELGPVLRALFRRDAALGVGSALTSFMAATAVWAFGDDTQRARTAEVLLDGGRATIAYHRFAHGNDFVSDELRARRTPDGYLLDGRKRAVHNAQDARLVVAFARTGEGEDGDGGGHSLFLLGAAELTGPRVRRGETRRAAGMRGLRVGSLEFTERPLSRTALLGSWGGGVRHSLSVFPLIHAAVPSMVIGVSDTALRTAALYAVEQRPFSRPLPQVSYARTAVAGAFADLLLADALARTAARALHLLPGGSPVLAAAAKYLIPAGVEENLNALSVILGGAFHARDGAYAILQKHVRDFPTVTFGHVGNVVCQTVMAQHLGWIGSGRWTGEAPPPAALFRPGPVLPLDPAVFTAADGRDGLCALLAGAPGEPRLAGGDPVLRTLRAQLRLLAAETVRLQEACDGLGRFGAGRPYPSRVFPLTDRYALLLAAAAGFGVWRESRGEGGAADPGWLAVALHRILRRLGRAAPPLPPGVEADLCEEVLLRAAEARSYDLDDRVLAG</sequence>
<evidence type="ECO:0000313" key="4">
    <source>
        <dbReference type="Proteomes" id="UP000315226"/>
    </source>
</evidence>
<evidence type="ECO:0000313" key="3">
    <source>
        <dbReference type="EMBL" id="GEB61055.1"/>
    </source>
</evidence>
<dbReference type="SUPFAM" id="SSF56645">
    <property type="entry name" value="Acyl-CoA dehydrogenase NM domain-like"/>
    <property type="match status" value="1"/>
</dbReference>
<comment type="caution">
    <text evidence="3">The sequence shown here is derived from an EMBL/GenBank/DDBJ whole genome shotgun (WGS) entry which is preliminary data.</text>
</comment>
<dbReference type="OrthoDB" id="3860847at2"/>
<evidence type="ECO:0000259" key="2">
    <source>
        <dbReference type="Pfam" id="PF02770"/>
    </source>
</evidence>
<dbReference type="EMBL" id="BJMN01000051">
    <property type="protein sequence ID" value="GEB61055.1"/>
    <property type="molecule type" value="Genomic_DNA"/>
</dbReference>
<evidence type="ECO:0000256" key="1">
    <source>
        <dbReference type="ARBA" id="ARBA00022630"/>
    </source>
</evidence>
<feature type="domain" description="Acyl-CoA oxidase/dehydrogenase middle" evidence="2">
    <location>
        <begin position="154"/>
        <end position="243"/>
    </location>
</feature>
<gene>
    <name evidence="3" type="ORF">SGA01_66600</name>
</gene>
<dbReference type="AlphaFoldDB" id="A0A4Y3RUE6"/>
<name>A0A4Y3RUE6_9ACTN</name>
<proteinExistence type="predicted"/>
<dbReference type="InterPro" id="IPR009100">
    <property type="entry name" value="AcylCoA_DH/oxidase_NM_dom_sf"/>
</dbReference>
<dbReference type="PANTHER" id="PTHR43884:SF12">
    <property type="entry name" value="ISOVALERYL-COA DEHYDROGENASE, MITOCHONDRIAL-RELATED"/>
    <property type="match status" value="1"/>
</dbReference>
<dbReference type="InterPro" id="IPR037069">
    <property type="entry name" value="AcylCoA_DH/ox_N_sf"/>
</dbReference>
<dbReference type="Gene3D" id="1.10.540.10">
    <property type="entry name" value="Acyl-CoA dehydrogenase/oxidase, N-terminal domain"/>
    <property type="match status" value="1"/>
</dbReference>